<reference evidence="3 4" key="1">
    <citation type="submission" date="2013-03" db="EMBL/GenBank/DDBJ databases">
        <title>The Genome Sequence of Exophiala aquamarina CBS 119918.</title>
        <authorList>
            <consortium name="The Broad Institute Genomics Platform"/>
            <person name="Cuomo C."/>
            <person name="de Hoog S."/>
            <person name="Gorbushina A."/>
            <person name="Walker B."/>
            <person name="Young S.K."/>
            <person name="Zeng Q."/>
            <person name="Gargeya S."/>
            <person name="Fitzgerald M."/>
            <person name="Haas B."/>
            <person name="Abouelleil A."/>
            <person name="Allen A.W."/>
            <person name="Alvarado L."/>
            <person name="Arachchi H.M."/>
            <person name="Berlin A.M."/>
            <person name="Chapman S.B."/>
            <person name="Gainer-Dewar J."/>
            <person name="Goldberg J."/>
            <person name="Griggs A."/>
            <person name="Gujja S."/>
            <person name="Hansen M."/>
            <person name="Howarth C."/>
            <person name="Imamovic A."/>
            <person name="Ireland A."/>
            <person name="Larimer J."/>
            <person name="McCowan C."/>
            <person name="Murphy C."/>
            <person name="Pearson M."/>
            <person name="Poon T.W."/>
            <person name="Priest M."/>
            <person name="Roberts A."/>
            <person name="Saif S."/>
            <person name="Shea T."/>
            <person name="Sisk P."/>
            <person name="Sykes S."/>
            <person name="Wortman J."/>
            <person name="Nusbaum C."/>
            <person name="Birren B."/>
        </authorList>
    </citation>
    <scope>NUCLEOTIDE SEQUENCE [LARGE SCALE GENOMIC DNA]</scope>
    <source>
        <strain evidence="3 4">CBS 119918</strain>
    </source>
</reference>
<dbReference type="VEuPathDB" id="FungiDB:A1O9_03741"/>
<dbReference type="SUPFAM" id="SSF52540">
    <property type="entry name" value="P-loop containing nucleoside triphosphate hydrolases"/>
    <property type="match status" value="1"/>
</dbReference>
<accession>A0A072PHW4</accession>
<dbReference type="AlphaFoldDB" id="A0A072PHW4"/>
<dbReference type="PANTHER" id="PTHR35205">
    <property type="entry name" value="NB-ARC AND TPR DOMAIN PROTEIN"/>
    <property type="match status" value="1"/>
</dbReference>
<feature type="domain" description="NB-ARC" evidence="1">
    <location>
        <begin position="249"/>
        <end position="381"/>
    </location>
</feature>
<dbReference type="InterPro" id="IPR031352">
    <property type="entry name" value="SesA"/>
</dbReference>
<dbReference type="InterPro" id="IPR027417">
    <property type="entry name" value="P-loop_NTPase"/>
</dbReference>
<evidence type="ECO:0000313" key="4">
    <source>
        <dbReference type="Proteomes" id="UP000027920"/>
    </source>
</evidence>
<dbReference type="OrthoDB" id="4120936at2759"/>
<evidence type="ECO:0000313" key="3">
    <source>
        <dbReference type="EMBL" id="KEF58898.1"/>
    </source>
</evidence>
<dbReference type="RefSeq" id="XP_013261488.1">
    <property type="nucleotide sequence ID" value="XM_013406034.1"/>
</dbReference>
<proteinExistence type="predicted"/>
<gene>
    <name evidence="3" type="ORF">A1O9_03741</name>
</gene>
<feature type="domain" description="NACHT-NTPase and P-loop NTPases N-terminal" evidence="2">
    <location>
        <begin position="11"/>
        <end position="132"/>
    </location>
</feature>
<dbReference type="GO" id="GO:0043531">
    <property type="term" value="F:ADP binding"/>
    <property type="evidence" value="ECO:0007669"/>
    <property type="project" value="InterPro"/>
</dbReference>
<organism evidence="3 4">
    <name type="scientific">Exophiala aquamarina CBS 119918</name>
    <dbReference type="NCBI Taxonomy" id="1182545"/>
    <lineage>
        <taxon>Eukaryota</taxon>
        <taxon>Fungi</taxon>
        <taxon>Dikarya</taxon>
        <taxon>Ascomycota</taxon>
        <taxon>Pezizomycotina</taxon>
        <taxon>Eurotiomycetes</taxon>
        <taxon>Chaetothyriomycetidae</taxon>
        <taxon>Chaetothyriales</taxon>
        <taxon>Herpotrichiellaceae</taxon>
        <taxon>Exophiala</taxon>
    </lineage>
</organism>
<dbReference type="Gene3D" id="3.40.50.300">
    <property type="entry name" value="P-loop containing nucleotide triphosphate hydrolases"/>
    <property type="match status" value="1"/>
</dbReference>
<protein>
    <recommendedName>
        <fullName evidence="5">NACHT-NTPase and P-loop NTPases N-terminal domain-containing protein</fullName>
    </recommendedName>
</protein>
<name>A0A072PHW4_9EURO</name>
<dbReference type="Pfam" id="PF17107">
    <property type="entry name" value="SesA"/>
    <property type="match status" value="1"/>
</dbReference>
<dbReference type="InterPro" id="IPR002182">
    <property type="entry name" value="NB-ARC"/>
</dbReference>
<dbReference type="STRING" id="1182545.A0A072PHW4"/>
<sequence>MSGLDVISGTSAIIGIIDVSITYYNDTRKDSKLSESFEVVIKRLPIIRDTLQKCETDLKRIQDDIPTDVWDALEEIINDCDDKARKVREIFEKVITGEHDGWKKRYSKAIRRLGEGNKVEGLLLSITQDVQLIVNHHAVQSATPEENAKLEEIIEEMKSIKPSVPEEEPGGIAFNNAGTGSQTNNVLGGVVIKRTTTLHSEFNISIPPFIVITQKQDFSYREPAGLCLGGSPYIDSRLFIGRSSELDKMHKILKPRDASREQQRLVLSGMGGLGKTQLAIAYAKKHEHEYESVFCLNASSETSLKDSFRSIAGLIFDIQEAGTLDCEDIPYQVLRWLSNAKNTQWLLIFDNYDDPRQFKIRNYYPPASRGAIIVTARGPAVLGGEEFALGLLSTIAESLEIFEIGLKERPQNLEYEKRWNVNGKRQIKLPEYQDRTLYTTWDVSYSRLEDEDSDAKQLLKMFAYFDNQKRLRDVIADHNNFAGAMRTLTDYHFVEVQEGTASWSIHNCIHDWTLMILNHDIDVQQYWYAFDCIAATTHGHNLDSLEHLPFVRIAAHAKCLVQPQLWENELIPEIMHNRLDRAFYICWRQSD</sequence>
<dbReference type="HOGENOM" id="CLU_015248_0_0_1"/>
<dbReference type="Pfam" id="PF00931">
    <property type="entry name" value="NB-ARC"/>
    <property type="match status" value="1"/>
</dbReference>
<evidence type="ECO:0000259" key="2">
    <source>
        <dbReference type="Pfam" id="PF17107"/>
    </source>
</evidence>
<keyword evidence="4" id="KW-1185">Reference proteome</keyword>
<comment type="caution">
    <text evidence="3">The sequence shown here is derived from an EMBL/GenBank/DDBJ whole genome shotgun (WGS) entry which is preliminary data.</text>
</comment>
<dbReference type="EMBL" id="AMGV01000003">
    <property type="protein sequence ID" value="KEF58898.1"/>
    <property type="molecule type" value="Genomic_DNA"/>
</dbReference>
<dbReference type="GeneID" id="25278675"/>
<dbReference type="Proteomes" id="UP000027920">
    <property type="component" value="Unassembled WGS sequence"/>
</dbReference>
<evidence type="ECO:0008006" key="5">
    <source>
        <dbReference type="Google" id="ProtNLM"/>
    </source>
</evidence>
<dbReference type="PANTHER" id="PTHR35205:SF1">
    <property type="entry name" value="ZU5 DOMAIN-CONTAINING PROTEIN"/>
    <property type="match status" value="1"/>
</dbReference>
<evidence type="ECO:0000259" key="1">
    <source>
        <dbReference type="Pfam" id="PF00931"/>
    </source>
</evidence>